<dbReference type="PROSITE" id="PS51257">
    <property type="entry name" value="PROKAR_LIPOPROTEIN"/>
    <property type="match status" value="1"/>
</dbReference>
<dbReference type="OrthoDB" id="5696526at2"/>
<organism evidence="7 8">
    <name type="scientific">Aquimonas voraii</name>
    <dbReference type="NCBI Taxonomy" id="265719"/>
    <lineage>
        <taxon>Bacteria</taxon>
        <taxon>Pseudomonadati</taxon>
        <taxon>Pseudomonadota</taxon>
        <taxon>Gammaproteobacteria</taxon>
        <taxon>Lysobacterales</taxon>
        <taxon>Lysobacteraceae</taxon>
        <taxon>Aquimonas</taxon>
    </lineage>
</organism>
<dbReference type="Gene3D" id="2.40.30.170">
    <property type="match status" value="1"/>
</dbReference>
<dbReference type="Proteomes" id="UP000199603">
    <property type="component" value="Unassembled WGS sequence"/>
</dbReference>
<dbReference type="RefSeq" id="WP_091241015.1">
    <property type="nucleotide sequence ID" value="NZ_FNAG01000003.1"/>
</dbReference>
<evidence type="ECO:0000256" key="1">
    <source>
        <dbReference type="ARBA" id="ARBA00009477"/>
    </source>
</evidence>
<reference evidence="7 8" key="1">
    <citation type="submission" date="2016-10" db="EMBL/GenBank/DDBJ databases">
        <authorList>
            <person name="de Groot N.N."/>
        </authorList>
    </citation>
    <scope>NUCLEOTIDE SEQUENCE [LARGE SCALE GENOMIC DNA]</scope>
    <source>
        <strain evidence="7 8">DSM 16957</strain>
    </source>
</reference>
<evidence type="ECO:0000256" key="3">
    <source>
        <dbReference type="SAM" id="SignalP"/>
    </source>
</evidence>
<dbReference type="GO" id="GO:0015562">
    <property type="term" value="F:efflux transmembrane transporter activity"/>
    <property type="evidence" value="ECO:0007669"/>
    <property type="project" value="TreeGrafter"/>
</dbReference>
<accession>A0A1G6VG99</accession>
<protein>
    <submittedName>
        <fullName evidence="7">Barrel-sandwich domain of CusB or HlyD membrane-fusion</fullName>
    </submittedName>
</protein>
<feature type="chain" id="PRO_5011631869" evidence="3">
    <location>
        <begin position="28"/>
        <end position="363"/>
    </location>
</feature>
<dbReference type="InterPro" id="IPR058627">
    <property type="entry name" value="MdtA-like_C"/>
</dbReference>
<dbReference type="PANTHER" id="PTHR30469">
    <property type="entry name" value="MULTIDRUG RESISTANCE PROTEIN MDTA"/>
    <property type="match status" value="1"/>
</dbReference>
<keyword evidence="3" id="KW-0732">Signal</keyword>
<feature type="coiled-coil region" evidence="2">
    <location>
        <begin position="107"/>
        <end position="134"/>
    </location>
</feature>
<dbReference type="SUPFAM" id="SSF111369">
    <property type="entry name" value="HlyD-like secretion proteins"/>
    <property type="match status" value="1"/>
</dbReference>
<dbReference type="Gene3D" id="1.10.287.470">
    <property type="entry name" value="Helix hairpin bin"/>
    <property type="match status" value="1"/>
</dbReference>
<dbReference type="Pfam" id="PF25954">
    <property type="entry name" value="Beta-barrel_RND_2"/>
    <property type="match status" value="1"/>
</dbReference>
<feature type="domain" description="CzcB-like barrel-sandwich hybrid" evidence="6">
    <location>
        <begin position="76"/>
        <end position="201"/>
    </location>
</feature>
<dbReference type="Pfam" id="PF25973">
    <property type="entry name" value="BSH_CzcB"/>
    <property type="match status" value="1"/>
</dbReference>
<evidence type="ECO:0000259" key="6">
    <source>
        <dbReference type="Pfam" id="PF25973"/>
    </source>
</evidence>
<dbReference type="AlphaFoldDB" id="A0A1G6VG99"/>
<feature type="domain" description="CusB-like beta-barrel" evidence="4">
    <location>
        <begin position="208"/>
        <end position="280"/>
    </location>
</feature>
<dbReference type="NCBIfam" id="TIGR01730">
    <property type="entry name" value="RND_mfp"/>
    <property type="match status" value="1"/>
</dbReference>
<dbReference type="Gene3D" id="2.40.420.20">
    <property type="match status" value="1"/>
</dbReference>
<keyword evidence="8" id="KW-1185">Reference proteome</keyword>
<evidence type="ECO:0000259" key="5">
    <source>
        <dbReference type="Pfam" id="PF25967"/>
    </source>
</evidence>
<dbReference type="InterPro" id="IPR058792">
    <property type="entry name" value="Beta-barrel_RND_2"/>
</dbReference>
<evidence type="ECO:0000259" key="4">
    <source>
        <dbReference type="Pfam" id="PF25954"/>
    </source>
</evidence>
<dbReference type="GO" id="GO:1990281">
    <property type="term" value="C:efflux pump complex"/>
    <property type="evidence" value="ECO:0007669"/>
    <property type="project" value="TreeGrafter"/>
</dbReference>
<comment type="similarity">
    <text evidence="1">Belongs to the membrane fusion protein (MFP) (TC 8.A.1) family.</text>
</comment>
<dbReference type="Gene3D" id="2.40.50.100">
    <property type="match status" value="1"/>
</dbReference>
<feature type="domain" description="Multidrug resistance protein MdtA-like C-terminal permuted SH3" evidence="5">
    <location>
        <begin position="286"/>
        <end position="340"/>
    </location>
</feature>
<sequence>MSKIVLPAGARGALAALGAALLLSACADSGSAPPAPAATAVREERSQPVRAYTLAPRTLGRSVLVAGTVEPLRSIALAARTDGVVAEVAVEAGDRVRAGQLLARIDVSEQQAELARAEAALREARANFERLDALRGRSFVDAASVLSARSALEVAESEVALWRTRVEFGRIEASIDGYVIARLIEPGAAVGRLAPAFELADLDQLVLRVGVSELDAARIAPGAEVEVAVDALAGENVEARVRRVFPAADPSSRLVTVELQLPQAHARGVRPGFLARARFAIEARSDVLAVPAAAVGLGEQSFVMVIDADGRLVRREVETGVVRGEWREITAGLDAGERIVATSPLELAAGDRVRVVETVGDEA</sequence>
<feature type="signal peptide" evidence="3">
    <location>
        <begin position="1"/>
        <end position="27"/>
    </location>
</feature>
<dbReference type="STRING" id="265719.SAMN04488509_10337"/>
<evidence type="ECO:0000313" key="8">
    <source>
        <dbReference type="Proteomes" id="UP000199603"/>
    </source>
</evidence>
<name>A0A1G6VG99_9GAMM</name>
<keyword evidence="2" id="KW-0175">Coiled coil</keyword>
<dbReference type="PANTHER" id="PTHR30469:SF15">
    <property type="entry name" value="HLYD FAMILY OF SECRETION PROTEINS"/>
    <property type="match status" value="1"/>
</dbReference>
<dbReference type="InterPro" id="IPR006143">
    <property type="entry name" value="RND_pump_MFP"/>
</dbReference>
<dbReference type="EMBL" id="FNAG01000003">
    <property type="protein sequence ID" value="SDD51935.1"/>
    <property type="molecule type" value="Genomic_DNA"/>
</dbReference>
<dbReference type="InterPro" id="IPR058647">
    <property type="entry name" value="BSH_CzcB-like"/>
</dbReference>
<proteinExistence type="inferred from homology"/>
<evidence type="ECO:0000256" key="2">
    <source>
        <dbReference type="SAM" id="Coils"/>
    </source>
</evidence>
<dbReference type="Pfam" id="PF25967">
    <property type="entry name" value="RND-MFP_C"/>
    <property type="match status" value="1"/>
</dbReference>
<evidence type="ECO:0000313" key="7">
    <source>
        <dbReference type="EMBL" id="SDD51935.1"/>
    </source>
</evidence>
<gene>
    <name evidence="7" type="ORF">SAMN04488509_10337</name>
</gene>